<evidence type="ECO:0000256" key="1">
    <source>
        <dbReference type="SAM" id="Phobius"/>
    </source>
</evidence>
<evidence type="ECO:0000313" key="4">
    <source>
        <dbReference type="Proteomes" id="UP000177124"/>
    </source>
</evidence>
<reference evidence="3 4" key="1">
    <citation type="journal article" date="2016" name="Nat. Commun.">
        <title>Thousands of microbial genomes shed light on interconnected biogeochemical processes in an aquifer system.</title>
        <authorList>
            <person name="Anantharaman K."/>
            <person name="Brown C.T."/>
            <person name="Hug L.A."/>
            <person name="Sharon I."/>
            <person name="Castelle C.J."/>
            <person name="Probst A.J."/>
            <person name="Thomas B.C."/>
            <person name="Singh A."/>
            <person name="Wilkins M.J."/>
            <person name="Karaoz U."/>
            <person name="Brodie E.L."/>
            <person name="Williams K.H."/>
            <person name="Hubbard S.S."/>
            <person name="Banfield J.F."/>
        </authorList>
    </citation>
    <scope>NUCLEOTIDE SEQUENCE [LARGE SCALE GENOMIC DNA]</scope>
</reference>
<gene>
    <name evidence="3" type="ORF">A3D07_02750</name>
</gene>
<keyword evidence="1" id="KW-1133">Transmembrane helix</keyword>
<evidence type="ECO:0000313" key="3">
    <source>
        <dbReference type="EMBL" id="OGD89670.1"/>
    </source>
</evidence>
<feature type="transmembrane region" description="Helical" evidence="1">
    <location>
        <begin position="222"/>
        <end position="246"/>
    </location>
</feature>
<comment type="caution">
    <text evidence="3">The sequence shown here is derived from an EMBL/GenBank/DDBJ whole genome shotgun (WGS) entry which is preliminary data.</text>
</comment>
<dbReference type="STRING" id="1797716.A3D07_02750"/>
<feature type="domain" description="DUF8173" evidence="2">
    <location>
        <begin position="218"/>
        <end position="370"/>
    </location>
</feature>
<feature type="transmembrane region" description="Helical" evidence="1">
    <location>
        <begin position="351"/>
        <end position="369"/>
    </location>
</feature>
<accession>A0A1F5GCU1</accession>
<sequence>MLKKLFGILIAFLILPLITTGVYAAKNLQRSETVLVPKGEVVEGDYFAAGERVTIAGTVNGDAYVAGGNVVVEGEINGDLITAGGTVNVRGKVAQDVRAGGGQVTVLGDVGGNVTLVGGSLEIADSAKITGSLVSAGGNLAVFAPIGKGATFGAGNATIGNLINGDVTAGVGELALTPNAKVAGDLNYWSDRGANIQQGAEVSGKTTHNFPPKKEKQESRKALGGVLGFFKIVSFLAALVIGVILIKLAPQFTKITADTIVKKPVASLGIGLLTLIITPIVILIAAITVIGIPIALILLVLFLITMYFAKIFVSVAIGRKIVEVINQKAGDYAVFILGLLVYTILTLIPVIGVIVGILALLCGVGAIVATKKSIYKQLRTKKLI</sequence>
<name>A0A1F5GCU1_9BACT</name>
<feature type="transmembrane region" description="Helical" evidence="1">
    <location>
        <begin position="296"/>
        <end position="317"/>
    </location>
</feature>
<evidence type="ECO:0000259" key="2">
    <source>
        <dbReference type="Pfam" id="PF26514"/>
    </source>
</evidence>
<organism evidence="3 4">
    <name type="scientific">Candidatus Curtissbacteria bacterium RIFCSPHIGHO2_02_FULL_42_15</name>
    <dbReference type="NCBI Taxonomy" id="1797716"/>
    <lineage>
        <taxon>Bacteria</taxon>
        <taxon>Candidatus Curtissiibacteriota</taxon>
    </lineage>
</organism>
<proteinExistence type="predicted"/>
<dbReference type="AlphaFoldDB" id="A0A1F5GCU1"/>
<dbReference type="EMBL" id="MFBF01000068">
    <property type="protein sequence ID" value="OGD89670.1"/>
    <property type="molecule type" value="Genomic_DNA"/>
</dbReference>
<feature type="transmembrane region" description="Helical" evidence="1">
    <location>
        <begin position="267"/>
        <end position="290"/>
    </location>
</feature>
<dbReference type="Proteomes" id="UP000177124">
    <property type="component" value="Unassembled WGS sequence"/>
</dbReference>
<protein>
    <recommendedName>
        <fullName evidence="2">DUF8173 domain-containing protein</fullName>
    </recommendedName>
</protein>
<dbReference type="InterPro" id="IPR058486">
    <property type="entry name" value="DUF8173"/>
</dbReference>
<dbReference type="Pfam" id="PF26514">
    <property type="entry name" value="DUF8173"/>
    <property type="match status" value="1"/>
</dbReference>
<keyword evidence="1" id="KW-0472">Membrane</keyword>
<keyword evidence="1" id="KW-0812">Transmembrane</keyword>